<dbReference type="PANTHER" id="PTHR43394:SF1">
    <property type="entry name" value="ATP-BINDING CASSETTE SUB-FAMILY B MEMBER 10, MITOCHONDRIAL"/>
    <property type="match status" value="1"/>
</dbReference>
<feature type="transmembrane region" description="Helical" evidence="9">
    <location>
        <begin position="282"/>
        <end position="302"/>
    </location>
</feature>
<dbReference type="PANTHER" id="PTHR43394">
    <property type="entry name" value="ATP-DEPENDENT PERMEASE MDL1, MITOCHONDRIAL"/>
    <property type="match status" value="1"/>
</dbReference>
<feature type="transmembrane region" description="Helical" evidence="9">
    <location>
        <begin position="209"/>
        <end position="229"/>
    </location>
</feature>
<dbReference type="AlphaFoldDB" id="A0A1M4S8R4"/>
<sequence length="728" mass="82533">MLKIMKYLKPYTLYLILAIALLYIQAMTNLALPDYMSDIVNVGIQQSGIEDTLPKALSNTTMKRLFMFMDKAEKELVLKNYAYIKKGSNEYISQYPLLEKEDIYVRKNFSNDSNLEKILAKSFIAVNAIERGETEGLKINKNSKLDIFKLLIFLPLNQRIDFANNIYEKINILGDEMVKQSLIQSVKTEYEKLGIDLYNSQKKYILKTGVWMLLVTLIGVISAIIVGLLGSKTAAGLAKDLRKKIFSKVENFSGEEMDKFSTASLITRTTNDITQIQNLMVILIRIVFYAPILAVGGLIRALDKSPSMSWIIGVAVISLLVFIGIIFAFALPKFKLIQKLVDKLNLVSRESLTGMMVIRAFNTQEREKKRFDEVNKELTKTNLFVNRLMAFLMPAMLFVMNGTMLLIVWVGTHKIDNFNLQVGDMMAFIQYAMQIIFSFLMMAMIFILFPRASVSASRVAEVLEVEPTIVDPEKPKNIKKPNGKIEFKNVYFKYPGGEDYALKNITFTAMPGQTTAIIGSTGSGKSTLINLIPRFYDVDKGQVLIDDIDVRELTQNELRKYIGYVPQKSVLFSGTIESNIKYGNENLTDEEMEKVADVSESLEFINKLPKRFKEEVSQEGKNFSGGQKQRLSIARALAKKPKILIFDDSFSALDFKTDLSVRKKMKEYTKNSTIIIVAQRISTIMNAEQIIVLDEGEIVGKGTHEELMKTCSTYREIAYSQLSEEELA</sequence>
<proteinExistence type="predicted"/>
<keyword evidence="3" id="KW-1003">Cell membrane</keyword>
<dbReference type="GO" id="GO:0016887">
    <property type="term" value="F:ATP hydrolysis activity"/>
    <property type="evidence" value="ECO:0007669"/>
    <property type="project" value="InterPro"/>
</dbReference>
<evidence type="ECO:0000256" key="1">
    <source>
        <dbReference type="ARBA" id="ARBA00004651"/>
    </source>
</evidence>
<keyword evidence="13" id="KW-1185">Reference proteome</keyword>
<keyword evidence="7 9" id="KW-1133">Transmembrane helix</keyword>
<dbReference type="InterPro" id="IPR036640">
    <property type="entry name" value="ABC1_TM_sf"/>
</dbReference>
<keyword evidence="6 12" id="KW-0067">ATP-binding</keyword>
<name>A0A1M4S8R4_MARH1</name>
<accession>A0A1M4S8R4</accession>
<feature type="transmembrane region" description="Helical" evidence="9">
    <location>
        <begin position="388"/>
        <end position="411"/>
    </location>
</feature>
<dbReference type="Pfam" id="PF00664">
    <property type="entry name" value="ABC_membrane"/>
    <property type="match status" value="1"/>
</dbReference>
<dbReference type="PROSITE" id="PS50893">
    <property type="entry name" value="ABC_TRANSPORTER_2"/>
    <property type="match status" value="1"/>
</dbReference>
<organism evidence="12 13">
    <name type="scientific">Marinitoga hydrogenitolerans (strain DSM 16785 / JCM 12826 / AT1271)</name>
    <dbReference type="NCBI Taxonomy" id="1122195"/>
    <lineage>
        <taxon>Bacteria</taxon>
        <taxon>Thermotogati</taxon>
        <taxon>Thermotogota</taxon>
        <taxon>Thermotogae</taxon>
        <taxon>Petrotogales</taxon>
        <taxon>Petrotogaceae</taxon>
        <taxon>Marinitoga</taxon>
    </lineage>
</organism>
<feature type="transmembrane region" description="Helical" evidence="9">
    <location>
        <begin position="431"/>
        <end position="449"/>
    </location>
</feature>
<keyword evidence="4 9" id="KW-0812">Transmembrane</keyword>
<dbReference type="OrthoDB" id="40044at2"/>
<evidence type="ECO:0000313" key="12">
    <source>
        <dbReference type="EMBL" id="SHE28596.1"/>
    </source>
</evidence>
<dbReference type="FunFam" id="3.40.50.300:FF:000221">
    <property type="entry name" value="Multidrug ABC transporter ATP-binding protein"/>
    <property type="match status" value="1"/>
</dbReference>
<keyword evidence="8 9" id="KW-0472">Membrane</keyword>
<dbReference type="EMBL" id="FQUI01000001">
    <property type="protein sequence ID" value="SHE28596.1"/>
    <property type="molecule type" value="Genomic_DNA"/>
</dbReference>
<protein>
    <submittedName>
        <fullName evidence="12">ATP-binding cassette, subfamily B</fullName>
    </submittedName>
</protein>
<comment type="caution">
    <text evidence="12">The sequence shown here is derived from an EMBL/GenBank/DDBJ whole genome shotgun (WGS) entry which is preliminary data.</text>
</comment>
<dbReference type="InterPro" id="IPR003439">
    <property type="entry name" value="ABC_transporter-like_ATP-bd"/>
</dbReference>
<dbReference type="InterPro" id="IPR027417">
    <property type="entry name" value="P-loop_NTPase"/>
</dbReference>
<evidence type="ECO:0000256" key="7">
    <source>
        <dbReference type="ARBA" id="ARBA00022989"/>
    </source>
</evidence>
<dbReference type="GO" id="GO:0015421">
    <property type="term" value="F:ABC-type oligopeptide transporter activity"/>
    <property type="evidence" value="ECO:0007669"/>
    <property type="project" value="TreeGrafter"/>
</dbReference>
<dbReference type="Gene3D" id="3.40.50.300">
    <property type="entry name" value="P-loop containing nucleotide triphosphate hydrolases"/>
    <property type="match status" value="1"/>
</dbReference>
<comment type="subcellular location">
    <subcellularLocation>
        <location evidence="1">Cell membrane</location>
        <topology evidence="1">Multi-pass membrane protein</topology>
    </subcellularLocation>
</comment>
<evidence type="ECO:0000256" key="4">
    <source>
        <dbReference type="ARBA" id="ARBA00022692"/>
    </source>
</evidence>
<dbReference type="Pfam" id="PF00005">
    <property type="entry name" value="ABC_tran"/>
    <property type="match status" value="1"/>
</dbReference>
<evidence type="ECO:0000313" key="13">
    <source>
        <dbReference type="Proteomes" id="UP000184334"/>
    </source>
</evidence>
<dbReference type="SMART" id="SM00382">
    <property type="entry name" value="AAA"/>
    <property type="match status" value="1"/>
</dbReference>
<dbReference type="SUPFAM" id="SSF90123">
    <property type="entry name" value="ABC transporter transmembrane region"/>
    <property type="match status" value="1"/>
</dbReference>
<evidence type="ECO:0000256" key="5">
    <source>
        <dbReference type="ARBA" id="ARBA00022741"/>
    </source>
</evidence>
<dbReference type="GO" id="GO:0005524">
    <property type="term" value="F:ATP binding"/>
    <property type="evidence" value="ECO:0007669"/>
    <property type="project" value="UniProtKB-KW"/>
</dbReference>
<reference evidence="12" key="1">
    <citation type="submission" date="2016-11" db="EMBL/GenBank/DDBJ databases">
        <authorList>
            <person name="Varghese N."/>
            <person name="Submissions S."/>
        </authorList>
    </citation>
    <scope>NUCLEOTIDE SEQUENCE [LARGE SCALE GENOMIC DNA]</scope>
    <source>
        <strain evidence="12">DSM 16785</strain>
    </source>
</reference>
<dbReference type="InterPro" id="IPR011527">
    <property type="entry name" value="ABC1_TM_dom"/>
</dbReference>
<dbReference type="PROSITE" id="PS00211">
    <property type="entry name" value="ABC_TRANSPORTER_1"/>
    <property type="match status" value="1"/>
</dbReference>
<dbReference type="CDD" id="cd18548">
    <property type="entry name" value="ABC_6TM_Tm287_like"/>
    <property type="match status" value="1"/>
</dbReference>
<dbReference type="Proteomes" id="UP000184334">
    <property type="component" value="Unassembled WGS sequence"/>
</dbReference>
<dbReference type="InterPro" id="IPR039421">
    <property type="entry name" value="Type_1_exporter"/>
</dbReference>
<evidence type="ECO:0000256" key="9">
    <source>
        <dbReference type="SAM" id="Phobius"/>
    </source>
</evidence>
<feature type="domain" description="ABC transporter" evidence="10">
    <location>
        <begin position="485"/>
        <end position="720"/>
    </location>
</feature>
<dbReference type="GO" id="GO:0005886">
    <property type="term" value="C:plasma membrane"/>
    <property type="evidence" value="ECO:0007669"/>
    <property type="project" value="UniProtKB-SubCell"/>
</dbReference>
<gene>
    <name evidence="12" type="ORF">SAMN02745164_00131</name>
</gene>
<dbReference type="SUPFAM" id="SSF52540">
    <property type="entry name" value="P-loop containing nucleoside triphosphate hydrolases"/>
    <property type="match status" value="1"/>
</dbReference>
<dbReference type="InterPro" id="IPR017871">
    <property type="entry name" value="ABC_transporter-like_CS"/>
</dbReference>
<evidence type="ECO:0000259" key="10">
    <source>
        <dbReference type="PROSITE" id="PS50893"/>
    </source>
</evidence>
<dbReference type="STRING" id="1122195.SAMN02745164_00131"/>
<evidence type="ECO:0000259" key="11">
    <source>
        <dbReference type="PROSITE" id="PS50929"/>
    </source>
</evidence>
<feature type="transmembrane region" description="Helical" evidence="9">
    <location>
        <begin position="308"/>
        <end position="331"/>
    </location>
</feature>
<evidence type="ECO:0000256" key="2">
    <source>
        <dbReference type="ARBA" id="ARBA00022448"/>
    </source>
</evidence>
<evidence type="ECO:0000256" key="6">
    <source>
        <dbReference type="ARBA" id="ARBA00022840"/>
    </source>
</evidence>
<dbReference type="PROSITE" id="PS50929">
    <property type="entry name" value="ABC_TM1F"/>
    <property type="match status" value="1"/>
</dbReference>
<evidence type="ECO:0000256" key="8">
    <source>
        <dbReference type="ARBA" id="ARBA00023136"/>
    </source>
</evidence>
<keyword evidence="2" id="KW-0813">Transport</keyword>
<evidence type="ECO:0000256" key="3">
    <source>
        <dbReference type="ARBA" id="ARBA00022475"/>
    </source>
</evidence>
<dbReference type="InterPro" id="IPR003593">
    <property type="entry name" value="AAA+_ATPase"/>
</dbReference>
<dbReference type="RefSeq" id="WP_072862357.1">
    <property type="nucleotide sequence ID" value="NZ_FQUI01000001.1"/>
</dbReference>
<feature type="domain" description="ABC transmembrane type-1" evidence="11">
    <location>
        <begin position="197"/>
        <end position="451"/>
    </location>
</feature>
<dbReference type="Gene3D" id="1.20.1560.10">
    <property type="entry name" value="ABC transporter type 1, transmembrane domain"/>
    <property type="match status" value="1"/>
</dbReference>
<keyword evidence="5" id="KW-0547">Nucleotide-binding</keyword>